<organism evidence="1 2">
    <name type="scientific">Vaccinium darrowii</name>
    <dbReference type="NCBI Taxonomy" id="229202"/>
    <lineage>
        <taxon>Eukaryota</taxon>
        <taxon>Viridiplantae</taxon>
        <taxon>Streptophyta</taxon>
        <taxon>Embryophyta</taxon>
        <taxon>Tracheophyta</taxon>
        <taxon>Spermatophyta</taxon>
        <taxon>Magnoliopsida</taxon>
        <taxon>eudicotyledons</taxon>
        <taxon>Gunneridae</taxon>
        <taxon>Pentapetalae</taxon>
        <taxon>asterids</taxon>
        <taxon>Ericales</taxon>
        <taxon>Ericaceae</taxon>
        <taxon>Vaccinioideae</taxon>
        <taxon>Vaccinieae</taxon>
        <taxon>Vaccinium</taxon>
    </lineage>
</organism>
<evidence type="ECO:0000313" key="1">
    <source>
        <dbReference type="EMBL" id="KAH7854036.1"/>
    </source>
</evidence>
<gene>
    <name evidence="1" type="ORF">Vadar_009324</name>
</gene>
<dbReference type="EMBL" id="CM037161">
    <property type="protein sequence ID" value="KAH7854036.1"/>
    <property type="molecule type" value="Genomic_DNA"/>
</dbReference>
<comment type="caution">
    <text evidence="1">The sequence shown here is derived from an EMBL/GenBank/DDBJ whole genome shotgun (WGS) entry which is preliminary data.</text>
</comment>
<proteinExistence type="predicted"/>
<dbReference type="Proteomes" id="UP000828048">
    <property type="component" value="Chromosome 11"/>
</dbReference>
<keyword evidence="2" id="KW-1185">Reference proteome</keyword>
<accession>A0ACB7YKB5</accession>
<evidence type="ECO:0000313" key="2">
    <source>
        <dbReference type="Proteomes" id="UP000828048"/>
    </source>
</evidence>
<protein>
    <submittedName>
        <fullName evidence="1">Uncharacterized protein</fullName>
    </submittedName>
</protein>
<sequence>MIMSAIEALNDPNDSNKLAISRQIEATYGELPAAHTTLLSQQDEAAWTAGDAQEQLHEARPQRGRQPKPKSSLPIDIVASLSRLAAQGQRPFGTAVGGET</sequence>
<reference evidence="1 2" key="1">
    <citation type="journal article" date="2021" name="Hortic Res">
        <title>High-quality reference genome and annotation aids understanding of berry development for evergreen blueberry (Vaccinium darrowii).</title>
        <authorList>
            <person name="Yu J."/>
            <person name="Hulse-Kemp A.M."/>
            <person name="Babiker E."/>
            <person name="Staton M."/>
        </authorList>
    </citation>
    <scope>NUCLEOTIDE SEQUENCE [LARGE SCALE GENOMIC DNA]</scope>
    <source>
        <strain evidence="2">cv. NJ 8807/NJ 8810</strain>
        <tissue evidence="1">Young leaf</tissue>
    </source>
</reference>
<name>A0ACB7YKB5_9ERIC</name>